<feature type="signal peptide" evidence="1">
    <location>
        <begin position="1"/>
        <end position="29"/>
    </location>
</feature>
<keyword evidence="1" id="KW-0732">Signal</keyword>
<protein>
    <recommendedName>
        <fullName evidence="4">Bacterial Ig-like domain-containing protein</fullName>
    </recommendedName>
</protein>
<dbReference type="RefSeq" id="WP_181580648.1">
    <property type="nucleotide sequence ID" value="NZ_CP059399.1"/>
</dbReference>
<dbReference type="Proteomes" id="UP000515512">
    <property type="component" value="Chromosome"/>
</dbReference>
<accession>A0A7D6Z2Q1</accession>
<evidence type="ECO:0000313" key="3">
    <source>
        <dbReference type="Proteomes" id="UP000515512"/>
    </source>
</evidence>
<dbReference type="KEGG" id="nhu:H0264_29920"/>
<sequence length="140" mass="14634">MKSTKFTGLTVAAMAAVAMPVLFAPSAAADVDRVRVDNVSDTEVCAVGKPCYIRVRLTGDSRFDQVTVSVNGTVIGYSVPHAETWDDAATAEVTWVPGDYGKYTITAKQGYSSASIEHTLADPRRSTGSFGGLLPTGSAG</sequence>
<proteinExistence type="predicted"/>
<evidence type="ECO:0008006" key="4">
    <source>
        <dbReference type="Google" id="ProtNLM"/>
    </source>
</evidence>
<keyword evidence="3" id="KW-1185">Reference proteome</keyword>
<reference evidence="2 3" key="1">
    <citation type="submission" date="2020-07" db="EMBL/GenBank/DDBJ databases">
        <authorList>
            <person name="Zhuang K."/>
            <person name="Ran Y."/>
        </authorList>
    </citation>
    <scope>NUCLEOTIDE SEQUENCE [LARGE SCALE GENOMIC DNA]</scope>
    <source>
        <strain evidence="2 3">WCH-YHL-001</strain>
    </source>
</reference>
<evidence type="ECO:0000313" key="2">
    <source>
        <dbReference type="EMBL" id="QLY29444.1"/>
    </source>
</evidence>
<feature type="chain" id="PRO_5028218749" description="Bacterial Ig-like domain-containing protein" evidence="1">
    <location>
        <begin position="30"/>
        <end position="140"/>
    </location>
</feature>
<name>A0A7D6Z2Q1_9NOCA</name>
<dbReference type="AlphaFoldDB" id="A0A7D6Z2Q1"/>
<organism evidence="2 3">
    <name type="scientific">Nocardia huaxiensis</name>
    <dbReference type="NCBI Taxonomy" id="2755382"/>
    <lineage>
        <taxon>Bacteria</taxon>
        <taxon>Bacillati</taxon>
        <taxon>Actinomycetota</taxon>
        <taxon>Actinomycetes</taxon>
        <taxon>Mycobacteriales</taxon>
        <taxon>Nocardiaceae</taxon>
        <taxon>Nocardia</taxon>
    </lineage>
</organism>
<evidence type="ECO:0000256" key="1">
    <source>
        <dbReference type="SAM" id="SignalP"/>
    </source>
</evidence>
<gene>
    <name evidence="2" type="ORF">H0264_29920</name>
</gene>
<dbReference type="EMBL" id="CP059399">
    <property type="protein sequence ID" value="QLY29444.1"/>
    <property type="molecule type" value="Genomic_DNA"/>
</dbReference>